<name>A0A7I0IUL7_9LEPT</name>
<dbReference type="PANTHER" id="PTHR42784:SF1">
    <property type="entry name" value="PYRANOSE 2-OXIDASE"/>
    <property type="match status" value="1"/>
</dbReference>
<reference evidence="6 7" key="1">
    <citation type="journal article" date="2019" name="PLoS Negl. Trop. Dis.">
        <title>Revisiting the worldwide diversity of Leptospira species in the environment.</title>
        <authorList>
            <person name="Vincent A.T."/>
            <person name="Schiettekatte O."/>
            <person name="Bourhy P."/>
            <person name="Veyrier F.J."/>
            <person name="Picardeau M."/>
        </authorList>
    </citation>
    <scope>NUCLEOTIDE SEQUENCE [LARGE SCALE GENOMIC DNA]</scope>
    <source>
        <strain evidence="6 7">201702445</strain>
    </source>
</reference>
<dbReference type="GO" id="GO:0016491">
    <property type="term" value="F:oxidoreductase activity"/>
    <property type="evidence" value="ECO:0007669"/>
    <property type="project" value="UniProtKB-KW"/>
</dbReference>
<dbReference type="RefSeq" id="WP_135571480.1">
    <property type="nucleotide sequence ID" value="NZ_RQGL01000015.1"/>
</dbReference>
<gene>
    <name evidence="6" type="ORF">EHQ83_01075</name>
</gene>
<evidence type="ECO:0000313" key="6">
    <source>
        <dbReference type="EMBL" id="TGL89530.1"/>
    </source>
</evidence>
<proteinExistence type="inferred from homology"/>
<dbReference type="Proteomes" id="UP000297613">
    <property type="component" value="Unassembled WGS sequence"/>
</dbReference>
<dbReference type="EMBL" id="RQGM01000006">
    <property type="protein sequence ID" value="TGL89530.1"/>
    <property type="molecule type" value="Genomic_DNA"/>
</dbReference>
<comment type="cofactor">
    <cofactor evidence="1">
        <name>FAD</name>
        <dbReference type="ChEBI" id="CHEBI:57692"/>
    </cofactor>
</comment>
<evidence type="ECO:0000256" key="2">
    <source>
        <dbReference type="ARBA" id="ARBA00010790"/>
    </source>
</evidence>
<dbReference type="InterPro" id="IPR051473">
    <property type="entry name" value="P2Ox-like"/>
</dbReference>
<dbReference type="SUPFAM" id="SSF51905">
    <property type="entry name" value="FAD/NAD(P)-binding domain"/>
    <property type="match status" value="1"/>
</dbReference>
<evidence type="ECO:0000256" key="3">
    <source>
        <dbReference type="ARBA" id="ARBA00022630"/>
    </source>
</evidence>
<organism evidence="6 7">
    <name type="scientific">Leptospira yasudae</name>
    <dbReference type="NCBI Taxonomy" id="2202201"/>
    <lineage>
        <taxon>Bacteria</taxon>
        <taxon>Pseudomonadati</taxon>
        <taxon>Spirochaetota</taxon>
        <taxon>Spirochaetia</taxon>
        <taxon>Leptospirales</taxon>
        <taxon>Leptospiraceae</taxon>
        <taxon>Leptospira</taxon>
    </lineage>
</organism>
<protein>
    <recommendedName>
        <fullName evidence="8">Glucose-methanol-choline oxidoreductase C-terminal domain-containing protein</fullName>
    </recommendedName>
</protein>
<evidence type="ECO:0000256" key="5">
    <source>
        <dbReference type="ARBA" id="ARBA00023002"/>
    </source>
</evidence>
<keyword evidence="4" id="KW-0274">FAD</keyword>
<sequence length="538" mass="60725">MIDVIIIGSGPSGAIAAKRLVQSGLKIATLDVGDDDTKYRDKIPDKSLSEIRNEEVDQSRYFLGENLEGIPIGNVRVGSQLTPPRQFINSLADKLLPLESSNFFPLQSLALGGIGAGWGEASFTFSQEELRKIGIEDEKFINYYEKVAEWIGISANLQDDAAPFLMQCKKNILGPLNMDKNSSSIYSQYKARAEWFRNKGFYMGSTPLAILSEDYAGRKANPYYDMDFYSDVRKANFRPRYIIDELKSKKNYTYIKNALVMSFKEKERSVEVMYKNTITNKIEKVKAKRLMLCAGAINSSRIALRSLNLFEEKTPILCSPYTYIPMINLKMLGRNDDGRRHSLSQLSGFYATKVGEVDGASVQFYSYKSLMLFKLIKEIPLPIYASKQIVRLLVNSISIAGIFFPDYYSDKNWLILKPSSSPDENRLQANFEFRYENDKKSIESNLLKIFFKLYCIPFAKISPGNGSSIHYAGTIPYSGSGKPKRLSLSADGRINSLKRVYVADSSGWKFLPAKGLTFTIMANALRTSEIVLKHCKHD</sequence>
<keyword evidence="5" id="KW-0560">Oxidoreductase</keyword>
<comment type="similarity">
    <text evidence="2">Belongs to the GMC oxidoreductase family.</text>
</comment>
<dbReference type="AlphaFoldDB" id="A0A7I0IUL7"/>
<dbReference type="InterPro" id="IPR036188">
    <property type="entry name" value="FAD/NAD-bd_sf"/>
</dbReference>
<evidence type="ECO:0000256" key="1">
    <source>
        <dbReference type="ARBA" id="ARBA00001974"/>
    </source>
</evidence>
<dbReference type="PANTHER" id="PTHR42784">
    <property type="entry name" value="PYRANOSE 2-OXIDASE"/>
    <property type="match status" value="1"/>
</dbReference>
<dbReference type="Gene3D" id="3.50.50.60">
    <property type="entry name" value="FAD/NAD(P)-binding domain"/>
    <property type="match status" value="1"/>
</dbReference>
<evidence type="ECO:0000313" key="7">
    <source>
        <dbReference type="Proteomes" id="UP000297613"/>
    </source>
</evidence>
<comment type="caution">
    <text evidence="6">The sequence shown here is derived from an EMBL/GenBank/DDBJ whole genome shotgun (WGS) entry which is preliminary data.</text>
</comment>
<evidence type="ECO:0000256" key="4">
    <source>
        <dbReference type="ARBA" id="ARBA00022827"/>
    </source>
</evidence>
<keyword evidence="3" id="KW-0285">Flavoprotein</keyword>
<accession>A0A7I0IUL7</accession>
<evidence type="ECO:0008006" key="8">
    <source>
        <dbReference type="Google" id="ProtNLM"/>
    </source>
</evidence>